<evidence type="ECO:0000313" key="14">
    <source>
        <dbReference type="Proteomes" id="UP000057043"/>
    </source>
</evidence>
<dbReference type="Gene3D" id="1.10.287.370">
    <property type="match status" value="1"/>
</dbReference>
<gene>
    <name evidence="9" type="primary">pfdB</name>
    <name evidence="11" type="ORF">XD72_1086</name>
    <name evidence="12" type="ORF">XE07_0996</name>
</gene>
<dbReference type="PANTHER" id="PTHR21431:SF0">
    <property type="entry name" value="PREFOLDIN SUBUNIT 6"/>
    <property type="match status" value="1"/>
</dbReference>
<evidence type="ECO:0000256" key="8">
    <source>
        <dbReference type="ARBA" id="ARBA00033461"/>
    </source>
</evidence>
<comment type="subcellular location">
    <subcellularLocation>
        <location evidence="1 9">Cytoplasm</location>
    </subcellularLocation>
</comment>
<reference evidence="12" key="1">
    <citation type="journal article" date="2015" name="MBio">
        <title>Genome-resolved metagenomic analysis reveals roles for candidate phyla and other microbial community members in biogeochemical transformations in oil reservoirs.</title>
        <authorList>
            <person name="Hu P."/>
            <person name="Tom L."/>
            <person name="Singh A."/>
            <person name="Thomas B.C."/>
            <person name="Baker B.J."/>
            <person name="Piceno Y.M."/>
            <person name="Andersen G.L."/>
            <person name="Banfield J.F."/>
        </authorList>
    </citation>
    <scope>NUCLEOTIDE SEQUENCE [LARGE SCALE GENOMIC DNA]</scope>
    <source>
        <strain evidence="12">56_747</strain>
    </source>
</reference>
<evidence type="ECO:0000256" key="5">
    <source>
        <dbReference type="ARBA" id="ARBA00022490"/>
    </source>
</evidence>
<keyword evidence="5 9" id="KW-0963">Cytoplasm</keyword>
<sequence>MSGELPPQVQNQIAQLQQLQQQAQALLSQKSQIEMILRETESAVKELEASDEGAVIYKSVGEVLFKADREKLIEELKEKKDVLDLRLKTLAKQEERIQKRFTQLQDQLKVSLGQKVPEAA</sequence>
<evidence type="ECO:0000256" key="4">
    <source>
        <dbReference type="ARBA" id="ARBA00016304"/>
    </source>
</evidence>
<name>A0A124FME7_9EURY</name>
<accession>A0A124FME7</accession>
<dbReference type="HAMAP" id="MF_00307">
    <property type="entry name" value="PfdB"/>
    <property type="match status" value="1"/>
</dbReference>
<evidence type="ECO:0000313" key="13">
    <source>
        <dbReference type="Proteomes" id="UP000053961"/>
    </source>
</evidence>
<dbReference type="InterPro" id="IPR012713">
    <property type="entry name" value="PfdB"/>
</dbReference>
<dbReference type="GO" id="GO:0005737">
    <property type="term" value="C:cytoplasm"/>
    <property type="evidence" value="ECO:0007669"/>
    <property type="project" value="UniProtKB-SubCell"/>
</dbReference>
<reference evidence="13 14" key="2">
    <citation type="journal article" date="2015" name="MBio">
        <title>Genome-Resolved Metagenomic Analysis Reveals Roles for Candidate Phyla and Other Microbial Community Members in Biogeochemical Transformations in Oil Reservoirs.</title>
        <authorList>
            <person name="Hu P."/>
            <person name="Tom L."/>
            <person name="Singh A."/>
            <person name="Thomas B.C."/>
            <person name="Baker B.J."/>
            <person name="Piceno Y.M."/>
            <person name="Andersen G.L."/>
            <person name="Banfield J.F."/>
        </authorList>
    </citation>
    <scope>NUCLEOTIDE SEQUENCE [LARGE SCALE GENOMIC DNA]</scope>
    <source>
        <strain evidence="11">57_489</strain>
    </source>
</reference>
<dbReference type="GO" id="GO:0006457">
    <property type="term" value="P:protein folding"/>
    <property type="evidence" value="ECO:0007669"/>
    <property type="project" value="UniProtKB-UniRule"/>
</dbReference>
<keyword evidence="10" id="KW-0175">Coiled coil</keyword>
<keyword evidence="6 9" id="KW-0143">Chaperone</keyword>
<dbReference type="PATRIC" id="fig|301375.6.peg.2381"/>
<dbReference type="GO" id="GO:0051087">
    <property type="term" value="F:protein-folding chaperone binding"/>
    <property type="evidence" value="ECO:0007669"/>
    <property type="project" value="TreeGrafter"/>
</dbReference>
<evidence type="ECO:0000256" key="7">
    <source>
        <dbReference type="ARBA" id="ARBA00025077"/>
    </source>
</evidence>
<comment type="function">
    <text evidence="7 9">Molecular chaperone capable of stabilizing a range of proteins. Seems to fulfill an ATP-independent, HSP70-like function in archaeal de novo protein folding.</text>
</comment>
<evidence type="ECO:0000256" key="6">
    <source>
        <dbReference type="ARBA" id="ARBA00023186"/>
    </source>
</evidence>
<evidence type="ECO:0000256" key="9">
    <source>
        <dbReference type="HAMAP-Rule" id="MF_00307"/>
    </source>
</evidence>
<dbReference type="CDD" id="cd23162">
    <property type="entry name" value="Prefoldin_beta_GimC"/>
    <property type="match status" value="1"/>
</dbReference>
<dbReference type="NCBIfam" id="TIGR02338">
    <property type="entry name" value="gimC_beta"/>
    <property type="match status" value="1"/>
</dbReference>
<dbReference type="SUPFAM" id="SSF46579">
    <property type="entry name" value="Prefoldin"/>
    <property type="match status" value="1"/>
</dbReference>
<feature type="coiled-coil region" evidence="10">
    <location>
        <begin position="9"/>
        <end position="107"/>
    </location>
</feature>
<dbReference type="Proteomes" id="UP000057043">
    <property type="component" value="Unassembled WGS sequence"/>
</dbReference>
<evidence type="ECO:0000256" key="3">
    <source>
        <dbReference type="ARBA" id="ARBA00011716"/>
    </source>
</evidence>
<comment type="similarity">
    <text evidence="2 9">Belongs to the prefoldin subunit beta family.</text>
</comment>
<dbReference type="InterPro" id="IPR009053">
    <property type="entry name" value="Prefoldin"/>
</dbReference>
<organism evidence="11 14">
    <name type="scientific">Methanothrix harundinacea</name>
    <dbReference type="NCBI Taxonomy" id="301375"/>
    <lineage>
        <taxon>Archaea</taxon>
        <taxon>Methanobacteriati</taxon>
        <taxon>Methanobacteriota</taxon>
        <taxon>Stenosarchaea group</taxon>
        <taxon>Methanomicrobia</taxon>
        <taxon>Methanotrichales</taxon>
        <taxon>Methanotrichaceae</taxon>
        <taxon>Methanothrix</taxon>
    </lineage>
</organism>
<evidence type="ECO:0000256" key="1">
    <source>
        <dbReference type="ARBA" id="ARBA00004496"/>
    </source>
</evidence>
<dbReference type="GO" id="GO:0016272">
    <property type="term" value="C:prefoldin complex"/>
    <property type="evidence" value="ECO:0007669"/>
    <property type="project" value="UniProtKB-UniRule"/>
</dbReference>
<protein>
    <recommendedName>
        <fullName evidence="4 9">Prefoldin subunit beta</fullName>
    </recommendedName>
    <alternativeName>
        <fullName evidence="8 9">GimC subunit beta</fullName>
    </alternativeName>
</protein>
<comment type="subunit">
    <text evidence="3 9">Heterohexamer of two alpha and four beta subunits.</text>
</comment>
<dbReference type="GO" id="GO:0051131">
    <property type="term" value="P:chaperone-mediated protein complex assembly"/>
    <property type="evidence" value="ECO:0007669"/>
    <property type="project" value="TreeGrafter"/>
</dbReference>
<evidence type="ECO:0000313" key="12">
    <source>
        <dbReference type="EMBL" id="KUK96643.1"/>
    </source>
</evidence>
<dbReference type="PANTHER" id="PTHR21431">
    <property type="entry name" value="PREFOLDIN SUBUNIT 6"/>
    <property type="match status" value="1"/>
</dbReference>
<evidence type="ECO:0000256" key="10">
    <source>
        <dbReference type="SAM" id="Coils"/>
    </source>
</evidence>
<comment type="caution">
    <text evidence="11">The sequence shown here is derived from an EMBL/GenBank/DDBJ whole genome shotgun (WGS) entry which is preliminary data.</text>
</comment>
<evidence type="ECO:0000313" key="11">
    <source>
        <dbReference type="EMBL" id="KUK44546.1"/>
    </source>
</evidence>
<dbReference type="EMBL" id="LGFT01000022">
    <property type="protein sequence ID" value="KUK44546.1"/>
    <property type="molecule type" value="Genomic_DNA"/>
</dbReference>
<dbReference type="Pfam" id="PF01920">
    <property type="entry name" value="Prefoldin_2"/>
    <property type="match status" value="1"/>
</dbReference>
<dbReference type="GO" id="GO:0051082">
    <property type="term" value="F:unfolded protein binding"/>
    <property type="evidence" value="ECO:0007669"/>
    <property type="project" value="UniProtKB-UniRule"/>
</dbReference>
<evidence type="ECO:0000256" key="2">
    <source>
        <dbReference type="ARBA" id="ARBA00008045"/>
    </source>
</evidence>
<dbReference type="EMBL" id="LGHB01000010">
    <property type="protein sequence ID" value="KUK96643.1"/>
    <property type="molecule type" value="Genomic_DNA"/>
</dbReference>
<dbReference type="InterPro" id="IPR002777">
    <property type="entry name" value="PFD_beta-like"/>
</dbReference>
<dbReference type="Proteomes" id="UP000053961">
    <property type="component" value="Unassembled WGS sequence"/>
</dbReference>
<proteinExistence type="inferred from homology"/>
<dbReference type="AlphaFoldDB" id="A0A124FME7"/>